<evidence type="ECO:0000313" key="5">
    <source>
        <dbReference type="Proteomes" id="UP000193834"/>
    </source>
</evidence>
<dbReference type="InterPro" id="IPR001638">
    <property type="entry name" value="Solute-binding_3/MltF_N"/>
</dbReference>
<proteinExistence type="predicted"/>
<evidence type="ECO:0000313" key="4">
    <source>
        <dbReference type="EMBL" id="SMG24237.1"/>
    </source>
</evidence>
<reference evidence="4 5" key="1">
    <citation type="submission" date="2017-04" db="EMBL/GenBank/DDBJ databases">
        <authorList>
            <person name="Afonso C.L."/>
            <person name="Miller P.J."/>
            <person name="Scott M.A."/>
            <person name="Spackman E."/>
            <person name="Goraichik I."/>
            <person name="Dimitrov K.M."/>
            <person name="Suarez D.L."/>
            <person name="Swayne D.E."/>
        </authorList>
    </citation>
    <scope>NUCLEOTIDE SEQUENCE [LARGE SCALE GENOMIC DNA]</scope>
    <source>
        <strain evidence="4 5">11</strain>
    </source>
</reference>
<dbReference type="SMART" id="SM00079">
    <property type="entry name" value="PBPe"/>
    <property type="match status" value="1"/>
</dbReference>
<dbReference type="GO" id="GO:0016020">
    <property type="term" value="C:membrane"/>
    <property type="evidence" value="ECO:0007669"/>
    <property type="project" value="InterPro"/>
</dbReference>
<dbReference type="EMBL" id="FXAZ01000001">
    <property type="protein sequence ID" value="SMG24237.1"/>
    <property type="molecule type" value="Genomic_DNA"/>
</dbReference>
<dbReference type="GO" id="GO:0015276">
    <property type="term" value="F:ligand-gated monoatomic ion channel activity"/>
    <property type="evidence" value="ECO:0007669"/>
    <property type="project" value="InterPro"/>
</dbReference>
<evidence type="ECO:0000256" key="1">
    <source>
        <dbReference type="ARBA" id="ARBA00022729"/>
    </source>
</evidence>
<keyword evidence="5" id="KW-1185">Reference proteome</keyword>
<accession>A0A1X7J9U2</accession>
<feature type="domain" description="Ionotropic glutamate receptor C-terminal" evidence="3">
    <location>
        <begin position="57"/>
        <end position="282"/>
    </location>
</feature>
<sequence length="288" mass="31317">MLNTNIIWYRQIDRSGVTSMKKSKVFKMATVSMLLMALLVGCGAKEDRYDAAQSAKKLVLATNAEYAPFEFHKDIDGKDKIVGYDIMIAEEIAKDLGVELEIKDMSFSAVVESVATGKADFAMAAMDPTPEREKAMLFSKTYYTAVAGVLVKKDDADKFKSADDLKGLTIGVQTGSTFVDVATQIPAFNDKEQLMQLDKVGDLVQALESNRAGAVLVELPVAQAYASNNSNVVIAPIQLEPASEGYVAGVAKNSPKLQAAIDKTIERLKNEGKLDEFINEANRLVESD</sequence>
<evidence type="ECO:0000259" key="2">
    <source>
        <dbReference type="SMART" id="SM00062"/>
    </source>
</evidence>
<dbReference type="AlphaFoldDB" id="A0A1X7J9U2"/>
<dbReference type="Gene3D" id="3.40.190.10">
    <property type="entry name" value="Periplasmic binding protein-like II"/>
    <property type="match status" value="2"/>
</dbReference>
<gene>
    <name evidence="4" type="ORF">SAMN06295960_1356</name>
</gene>
<organism evidence="4 5">
    <name type="scientific">Paenibacillus aquistagni</name>
    <dbReference type="NCBI Taxonomy" id="1852522"/>
    <lineage>
        <taxon>Bacteria</taxon>
        <taxon>Bacillati</taxon>
        <taxon>Bacillota</taxon>
        <taxon>Bacilli</taxon>
        <taxon>Bacillales</taxon>
        <taxon>Paenibacillaceae</taxon>
        <taxon>Paenibacillus</taxon>
    </lineage>
</organism>
<dbReference type="PANTHER" id="PTHR35936:SF17">
    <property type="entry name" value="ARGININE-BINDING EXTRACELLULAR PROTEIN ARTP"/>
    <property type="match status" value="1"/>
</dbReference>
<dbReference type="SMART" id="SM00062">
    <property type="entry name" value="PBPb"/>
    <property type="match status" value="1"/>
</dbReference>
<feature type="domain" description="Solute-binding protein family 3/N-terminal" evidence="2">
    <location>
        <begin position="57"/>
        <end position="286"/>
    </location>
</feature>
<dbReference type="PANTHER" id="PTHR35936">
    <property type="entry name" value="MEMBRANE-BOUND LYTIC MUREIN TRANSGLYCOSYLASE F"/>
    <property type="match status" value="1"/>
</dbReference>
<dbReference type="Pfam" id="PF00497">
    <property type="entry name" value="SBP_bac_3"/>
    <property type="match status" value="1"/>
</dbReference>
<dbReference type="SUPFAM" id="SSF53850">
    <property type="entry name" value="Periplasmic binding protein-like II"/>
    <property type="match status" value="1"/>
</dbReference>
<keyword evidence="1" id="KW-0732">Signal</keyword>
<protein>
    <submittedName>
        <fullName evidence="4">Amino acid ABC transporter substrate-binding protein, PAAT family</fullName>
    </submittedName>
</protein>
<name>A0A1X7J9U2_9BACL</name>
<dbReference type="Proteomes" id="UP000193834">
    <property type="component" value="Unassembled WGS sequence"/>
</dbReference>
<evidence type="ECO:0000259" key="3">
    <source>
        <dbReference type="SMART" id="SM00079"/>
    </source>
</evidence>
<dbReference type="STRING" id="1852522.SAMN06295960_1356"/>
<dbReference type="InterPro" id="IPR001320">
    <property type="entry name" value="Iontro_rcpt_C"/>
</dbReference>